<dbReference type="EMBL" id="AGNL01016594">
    <property type="protein sequence ID" value="EJK64992.1"/>
    <property type="molecule type" value="Genomic_DNA"/>
</dbReference>
<evidence type="ECO:0000256" key="1">
    <source>
        <dbReference type="SAM" id="MobiDB-lite"/>
    </source>
</evidence>
<feature type="region of interest" description="Disordered" evidence="1">
    <location>
        <begin position="42"/>
        <end position="74"/>
    </location>
</feature>
<proteinExistence type="predicted"/>
<keyword evidence="3" id="KW-1185">Reference proteome</keyword>
<gene>
    <name evidence="2" type="ORF">THAOC_14216</name>
</gene>
<dbReference type="OrthoDB" id="48025at2759"/>
<reference evidence="2 3" key="1">
    <citation type="journal article" date="2012" name="Genome Biol.">
        <title>Genome and low-iron response of an oceanic diatom adapted to chronic iron limitation.</title>
        <authorList>
            <person name="Lommer M."/>
            <person name="Specht M."/>
            <person name="Roy A.S."/>
            <person name="Kraemer L."/>
            <person name="Andreson R."/>
            <person name="Gutowska M.A."/>
            <person name="Wolf J."/>
            <person name="Bergner S.V."/>
            <person name="Schilhabel M.B."/>
            <person name="Klostermeier U.C."/>
            <person name="Beiko R.G."/>
            <person name="Rosenstiel P."/>
            <person name="Hippler M."/>
            <person name="Laroche J."/>
        </authorList>
    </citation>
    <scope>NUCLEOTIDE SEQUENCE [LARGE SCALE GENOMIC DNA]</scope>
    <source>
        <strain evidence="2 3">CCMP1005</strain>
    </source>
</reference>
<dbReference type="Proteomes" id="UP000266841">
    <property type="component" value="Unassembled WGS sequence"/>
</dbReference>
<comment type="caution">
    <text evidence="2">The sequence shown here is derived from an EMBL/GenBank/DDBJ whole genome shotgun (WGS) entry which is preliminary data.</text>
</comment>
<sequence length="699" mass="78371">MIWIIGVIVIESQFFYRSLNILDDVIVMDDPESRRRSMLNSMIEPLKPLPPEDYLTEDQKNRPPRPIGPPPRKEHLLPRKVITVVGPESSGTTFLASSLGVATGAFDENGGWVFVPPWAYSHHIDEDPDSGGRVHRKRRPQGRWMFQKNLNLRAISPESVEIQHLSLPWGWLCEDNVKINIVEALVPEDCFRYERDPHLHPKVAEKLWSSTRKGRGGNAAKMRASNETLSKIREADEHFGISLDESELMTRCRNEVKISSATDEWTCGAKCGFGQYEGMALYPQRFSLNISSHLEWYSSRGVEVHVVLSVRDPSISHLGKMKDHCHLDGPGQKEGQTAIDLMQEAILKGGTRGRVIVSSYEALMTFKEAYLFGLYRELGINSTFVPSFHGGNTKYIRRALGSHVSTDERLEPSGEHNSTPAEFVVPERLIVVVGTGSLFLANSVAVATGAVDELAGTHQDSTFLTSRDGKLAVQHLPLPVQGRMCNAGEGQEEAVQVLLPQVCGLNTTLAESCRDRLKVDVESVTYPNRFFVNLTSHLEFWLKLGAETSIVLVARDNDIVLKERLRDCPVEAIVQDDNERAISIMKEVYESQTLYAKQYPMRRNRLSDAEPQRSDRVIFAYYEGFMLLGEVYLFDLYRQLGISSSHAPKTFVDENAKYISDPASAKIANEGVSDASIRHKKGLTFAKKLADKKVTSTDI</sequence>
<accession>K0T3I3</accession>
<dbReference type="AlphaFoldDB" id="K0T3I3"/>
<evidence type="ECO:0000313" key="2">
    <source>
        <dbReference type="EMBL" id="EJK64992.1"/>
    </source>
</evidence>
<name>K0T3I3_THAOC</name>
<protein>
    <submittedName>
        <fullName evidence="2">Uncharacterized protein</fullName>
    </submittedName>
</protein>
<evidence type="ECO:0000313" key="3">
    <source>
        <dbReference type="Proteomes" id="UP000266841"/>
    </source>
</evidence>
<organism evidence="2 3">
    <name type="scientific">Thalassiosira oceanica</name>
    <name type="common">Marine diatom</name>
    <dbReference type="NCBI Taxonomy" id="159749"/>
    <lineage>
        <taxon>Eukaryota</taxon>
        <taxon>Sar</taxon>
        <taxon>Stramenopiles</taxon>
        <taxon>Ochrophyta</taxon>
        <taxon>Bacillariophyta</taxon>
        <taxon>Coscinodiscophyceae</taxon>
        <taxon>Thalassiosirophycidae</taxon>
        <taxon>Thalassiosirales</taxon>
        <taxon>Thalassiosiraceae</taxon>
        <taxon>Thalassiosira</taxon>
    </lineage>
</organism>